<feature type="region of interest" description="Disordered" evidence="3">
    <location>
        <begin position="352"/>
        <end position="431"/>
    </location>
</feature>
<feature type="compositionally biased region" description="Polar residues" evidence="3">
    <location>
        <begin position="261"/>
        <end position="271"/>
    </location>
</feature>
<feature type="region of interest" description="Disordered" evidence="3">
    <location>
        <begin position="74"/>
        <end position="104"/>
    </location>
</feature>
<dbReference type="AlphaFoldDB" id="A0A9W4UPF9"/>
<feature type="region of interest" description="Disordered" evidence="3">
    <location>
        <begin position="215"/>
        <end position="271"/>
    </location>
</feature>
<gene>
    <name evidence="4" type="ORF">PDIGIT_LOCUS12883</name>
</gene>
<proteinExistence type="predicted"/>
<evidence type="ECO:0008006" key="6">
    <source>
        <dbReference type="Google" id="ProtNLM"/>
    </source>
</evidence>
<dbReference type="Proteomes" id="UP001152607">
    <property type="component" value="Unassembled WGS sequence"/>
</dbReference>
<feature type="compositionally biased region" description="Pro residues" evidence="3">
    <location>
        <begin position="419"/>
        <end position="431"/>
    </location>
</feature>
<evidence type="ECO:0000313" key="5">
    <source>
        <dbReference type="Proteomes" id="UP001152607"/>
    </source>
</evidence>
<evidence type="ECO:0000256" key="2">
    <source>
        <dbReference type="ARBA" id="ARBA00023242"/>
    </source>
</evidence>
<sequence>MQNPQMAAAMAANMNAGGPVTGTPIMNNGQRRPQVIEPRDHLNTYIYDYFLRNGHPQIARMMIKCELELKLGDKNQKTSPSGRNVNGVDSMDDSADDLPPAELPHGHVTETSFLSDWWFQFWDIFSSARGGGTAKSTLYTGHVRNITQLNNQQRNDRMMMTGGMNGMNGMNPQQYGGMMRNVNGMPKPNELQRAAMNNRNPGQAAAMANMNLQKQQAMMGAQMQRDGSQMEMNGRPQSPGSNDNAASPNKRQRVEGGMNAANGSNQFNEFGGNVQQKSIEGMNAGAQGSPLIQPGALDGSEQIFVGNNPNRMPPGQAGQPPGNHALQDYQMQLMLLEQQNKKRLLMARQEQDNMSGQGVGGPAQFSAAMSPQGSSRAGGPSPNPTDQMKKNTPRMGAQVLPGSPMPDGMMQPQRNSPAPNMPYDPNAPPQGFPQTYPGLPGQMPTTPMMRQNPSSHPGQFNGQQLTPAQMEAMQRTGGMQPNGAWRAPPGQPGMMPGQQQMGPMGGQPQPRGQMPPPPAPANEPSRPQVPSPSQPSQAPPTPSQGNKPNPKKKNTKDTKKPANKKGTGATPAASGAEEPPTPTTPMHKNFGQNGQQQPSQASAQPQPPAASQQQPPQPQQQHQPPMENNAGPPFGNIPDDTPFTDIGFGGFDDGTSLDTFDFESFLHVGDNDGLSNGFDSGLDFGVEAGGDGIP</sequence>
<dbReference type="GO" id="GO:0045944">
    <property type="term" value="P:positive regulation of transcription by RNA polymerase II"/>
    <property type="evidence" value="ECO:0007669"/>
    <property type="project" value="TreeGrafter"/>
</dbReference>
<dbReference type="GO" id="GO:0005634">
    <property type="term" value="C:nucleus"/>
    <property type="evidence" value="ECO:0007669"/>
    <property type="project" value="UniProtKB-SubCell"/>
</dbReference>
<dbReference type="PANTHER" id="PTHR12610:SF12">
    <property type="entry name" value="SEQUENCE-SPECIFIC SINGLE-STRANDED DNA-BINDING PROTEIN, ISOFORM D"/>
    <property type="match status" value="1"/>
</dbReference>
<feature type="compositionally biased region" description="Low complexity" evidence="3">
    <location>
        <begin position="595"/>
        <end position="625"/>
    </location>
</feature>
<evidence type="ECO:0000313" key="4">
    <source>
        <dbReference type="EMBL" id="CAI6339720.1"/>
    </source>
</evidence>
<feature type="region of interest" description="Disordered" evidence="3">
    <location>
        <begin position="477"/>
        <end position="656"/>
    </location>
</feature>
<accession>A0A9W4UPF9</accession>
<comment type="caution">
    <text evidence="4">The sequence shown here is derived from an EMBL/GenBank/DDBJ whole genome shotgun (WGS) entry which is preliminary data.</text>
</comment>
<dbReference type="OrthoDB" id="5600002at2759"/>
<feature type="compositionally biased region" description="Polar residues" evidence="3">
    <location>
        <begin position="225"/>
        <end position="249"/>
    </location>
</feature>
<organism evidence="4 5">
    <name type="scientific">Periconia digitata</name>
    <dbReference type="NCBI Taxonomy" id="1303443"/>
    <lineage>
        <taxon>Eukaryota</taxon>
        <taxon>Fungi</taxon>
        <taxon>Dikarya</taxon>
        <taxon>Ascomycota</taxon>
        <taxon>Pezizomycotina</taxon>
        <taxon>Dothideomycetes</taxon>
        <taxon>Pleosporomycetidae</taxon>
        <taxon>Pleosporales</taxon>
        <taxon>Massarineae</taxon>
        <taxon>Periconiaceae</taxon>
        <taxon>Periconia</taxon>
    </lineage>
</organism>
<feature type="compositionally biased region" description="Low complexity" evidence="3">
    <location>
        <begin position="492"/>
        <end position="512"/>
    </location>
</feature>
<comment type="subcellular location">
    <subcellularLocation>
        <location evidence="1">Nucleus</location>
    </subcellularLocation>
</comment>
<feature type="compositionally biased region" description="Low complexity" evidence="3">
    <location>
        <begin position="215"/>
        <end position="224"/>
    </location>
</feature>
<keyword evidence="5" id="KW-1185">Reference proteome</keyword>
<feature type="compositionally biased region" description="Pro residues" evidence="3">
    <location>
        <begin position="513"/>
        <end position="542"/>
    </location>
</feature>
<dbReference type="PANTHER" id="PTHR12610">
    <property type="entry name" value="SINGLE STRANDED DNA BINDING PROTEIN"/>
    <property type="match status" value="1"/>
</dbReference>
<evidence type="ECO:0000256" key="3">
    <source>
        <dbReference type="SAM" id="MobiDB-lite"/>
    </source>
</evidence>
<reference evidence="4" key="1">
    <citation type="submission" date="2023-01" db="EMBL/GenBank/DDBJ databases">
        <authorList>
            <person name="Van Ghelder C."/>
            <person name="Rancurel C."/>
        </authorList>
    </citation>
    <scope>NUCLEOTIDE SEQUENCE</scope>
    <source>
        <strain evidence="4">CNCM I-4278</strain>
    </source>
</reference>
<dbReference type="EMBL" id="CAOQHR010000009">
    <property type="protein sequence ID" value="CAI6339720.1"/>
    <property type="molecule type" value="Genomic_DNA"/>
</dbReference>
<keyword evidence="2" id="KW-0539">Nucleus</keyword>
<feature type="compositionally biased region" description="Polar residues" evidence="3">
    <location>
        <begin position="584"/>
        <end position="594"/>
    </location>
</feature>
<name>A0A9W4UPF9_9PLEO</name>
<protein>
    <recommendedName>
        <fullName evidence="6">LisH domain-containing protein</fullName>
    </recommendedName>
</protein>
<evidence type="ECO:0000256" key="1">
    <source>
        <dbReference type="ARBA" id="ARBA00004123"/>
    </source>
</evidence>